<dbReference type="Pfam" id="PF22513">
    <property type="entry name" value="FitA-like_RHH"/>
    <property type="match status" value="1"/>
</dbReference>
<dbReference type="InterPro" id="IPR010985">
    <property type="entry name" value="Ribbon_hlx_hlx"/>
</dbReference>
<reference evidence="2 3" key="1">
    <citation type="submission" date="2019-02" db="EMBL/GenBank/DDBJ databases">
        <title>Deep-cultivation of Planctomycetes and their phenomic and genomic characterization uncovers novel biology.</title>
        <authorList>
            <person name="Wiegand S."/>
            <person name="Jogler M."/>
            <person name="Boedeker C."/>
            <person name="Pinto D."/>
            <person name="Vollmers J."/>
            <person name="Rivas-Marin E."/>
            <person name="Kohn T."/>
            <person name="Peeters S.H."/>
            <person name="Heuer A."/>
            <person name="Rast P."/>
            <person name="Oberbeckmann S."/>
            <person name="Bunk B."/>
            <person name="Jeske O."/>
            <person name="Meyerdierks A."/>
            <person name="Storesund J.E."/>
            <person name="Kallscheuer N."/>
            <person name="Luecker S."/>
            <person name="Lage O.M."/>
            <person name="Pohl T."/>
            <person name="Merkel B.J."/>
            <person name="Hornburger P."/>
            <person name="Mueller R.-W."/>
            <person name="Bruemmer F."/>
            <person name="Labrenz M."/>
            <person name="Spormann A.M."/>
            <person name="Op den Camp H."/>
            <person name="Overmann J."/>
            <person name="Amann R."/>
            <person name="Jetten M.S.M."/>
            <person name="Mascher T."/>
            <person name="Medema M.H."/>
            <person name="Devos D.P."/>
            <person name="Kaster A.-K."/>
            <person name="Ovreas L."/>
            <person name="Rohde M."/>
            <person name="Galperin M.Y."/>
            <person name="Jogler C."/>
        </authorList>
    </citation>
    <scope>NUCLEOTIDE SEQUENCE [LARGE SCALE GENOMIC DNA]</scope>
    <source>
        <strain evidence="2 3">Pla175</strain>
    </source>
</reference>
<organism evidence="2 3">
    <name type="scientific">Pirellulimonas nuda</name>
    <dbReference type="NCBI Taxonomy" id="2528009"/>
    <lineage>
        <taxon>Bacteria</taxon>
        <taxon>Pseudomonadati</taxon>
        <taxon>Planctomycetota</taxon>
        <taxon>Planctomycetia</taxon>
        <taxon>Pirellulales</taxon>
        <taxon>Lacipirellulaceae</taxon>
        <taxon>Pirellulimonas</taxon>
    </lineage>
</organism>
<sequence>MADILIRGLNPSTLDRLKRRAKAAGRSLQSETRLILEKAAGRTLDESLLAAARWRKKLGDRGVDSVQALNEDRDR</sequence>
<feature type="domain" description="Antitoxin FitA-like ribbon-helix-helix" evidence="1">
    <location>
        <begin position="2"/>
        <end position="40"/>
    </location>
</feature>
<evidence type="ECO:0000259" key="1">
    <source>
        <dbReference type="Pfam" id="PF22513"/>
    </source>
</evidence>
<dbReference type="InterPro" id="IPR013321">
    <property type="entry name" value="Arc_rbn_hlx_hlx"/>
</dbReference>
<dbReference type="Gene3D" id="1.10.1220.10">
    <property type="entry name" value="Met repressor-like"/>
    <property type="match status" value="1"/>
</dbReference>
<dbReference type="RefSeq" id="WP_197527265.1">
    <property type="nucleotide sequence ID" value="NZ_CP036291.1"/>
</dbReference>
<dbReference type="GO" id="GO:0006355">
    <property type="term" value="P:regulation of DNA-templated transcription"/>
    <property type="evidence" value="ECO:0007669"/>
    <property type="project" value="InterPro"/>
</dbReference>
<accession>A0A518D7S6</accession>
<dbReference type="KEGG" id="pnd:Pla175_08890"/>
<evidence type="ECO:0000313" key="3">
    <source>
        <dbReference type="Proteomes" id="UP000317429"/>
    </source>
</evidence>
<protein>
    <recommendedName>
        <fullName evidence="1">Antitoxin FitA-like ribbon-helix-helix domain-containing protein</fullName>
    </recommendedName>
</protein>
<evidence type="ECO:0000313" key="2">
    <source>
        <dbReference type="EMBL" id="QDU87527.1"/>
    </source>
</evidence>
<dbReference type="AlphaFoldDB" id="A0A518D7S6"/>
<dbReference type="Proteomes" id="UP000317429">
    <property type="component" value="Chromosome"/>
</dbReference>
<name>A0A518D7S6_9BACT</name>
<proteinExistence type="predicted"/>
<keyword evidence="3" id="KW-1185">Reference proteome</keyword>
<dbReference type="EMBL" id="CP036291">
    <property type="protein sequence ID" value="QDU87527.1"/>
    <property type="molecule type" value="Genomic_DNA"/>
</dbReference>
<dbReference type="InterPro" id="IPR053853">
    <property type="entry name" value="FitA-like_RHH"/>
</dbReference>
<dbReference type="SUPFAM" id="SSF47598">
    <property type="entry name" value="Ribbon-helix-helix"/>
    <property type="match status" value="1"/>
</dbReference>
<gene>
    <name evidence="2" type="ORF">Pla175_08890</name>
</gene>